<dbReference type="EMBL" id="MU839836">
    <property type="protein sequence ID" value="KAK1754107.1"/>
    <property type="molecule type" value="Genomic_DNA"/>
</dbReference>
<name>A0AAJ0F541_9PEZI</name>
<evidence type="ECO:0000313" key="1">
    <source>
        <dbReference type="EMBL" id="KAK1754107.1"/>
    </source>
</evidence>
<gene>
    <name evidence="1" type="ORF">QBC47DRAFT_403501</name>
</gene>
<sequence>MDLWQGPIVWANATLTKVAAVTIDDVTISAADIKTWLDPESRILPVIFDTVSSSDVGPLGEWKKQGRFGVGTYLRVKAARESCGLQNGDIVVEADGQPVPTSLSFKSQNVSVTAVRDGRATPVIVETIPQSKFERVWSASWSGLILQPAPFEQSILMKEVPRGLHVSGVQPGSPAASWGITAPSYLLKINREEVLDKERFLELIRGLLEGTNGDLFSSHE</sequence>
<reference evidence="1" key="1">
    <citation type="submission" date="2023-06" db="EMBL/GenBank/DDBJ databases">
        <title>Genome-scale phylogeny and comparative genomics of the fungal order Sordariales.</title>
        <authorList>
            <consortium name="Lawrence Berkeley National Laboratory"/>
            <person name="Hensen N."/>
            <person name="Bonometti L."/>
            <person name="Westerberg I."/>
            <person name="Brannstrom I.O."/>
            <person name="Guillou S."/>
            <person name="Cros-Aarteil S."/>
            <person name="Calhoun S."/>
            <person name="Haridas S."/>
            <person name="Kuo A."/>
            <person name="Mondo S."/>
            <person name="Pangilinan J."/>
            <person name="Riley R."/>
            <person name="Labutti K."/>
            <person name="Andreopoulos B."/>
            <person name="Lipzen A."/>
            <person name="Chen C."/>
            <person name="Yanf M."/>
            <person name="Daum C."/>
            <person name="Ng V."/>
            <person name="Clum A."/>
            <person name="Steindorff A."/>
            <person name="Ohm R."/>
            <person name="Martin F."/>
            <person name="Silar P."/>
            <person name="Natvig D."/>
            <person name="Lalanne C."/>
            <person name="Gautier V."/>
            <person name="Ament-Velasquez S.L."/>
            <person name="Kruys A."/>
            <person name="Hutchinson M.I."/>
            <person name="Powell A.J."/>
            <person name="Barry K."/>
            <person name="Miller A.N."/>
            <person name="Grigoriev I.V."/>
            <person name="Debuchy R."/>
            <person name="Gladieux P."/>
            <person name="Thoren M.H."/>
            <person name="Johannesson H."/>
        </authorList>
    </citation>
    <scope>NUCLEOTIDE SEQUENCE</scope>
    <source>
        <strain evidence="1">PSN4</strain>
    </source>
</reference>
<accession>A0AAJ0F541</accession>
<dbReference type="Gene3D" id="2.30.42.10">
    <property type="match status" value="1"/>
</dbReference>
<proteinExistence type="predicted"/>
<dbReference type="Proteomes" id="UP001239445">
    <property type="component" value="Unassembled WGS sequence"/>
</dbReference>
<comment type="caution">
    <text evidence="1">The sequence shown here is derived from an EMBL/GenBank/DDBJ whole genome shotgun (WGS) entry which is preliminary data.</text>
</comment>
<dbReference type="PANTHER" id="PTHR46366">
    <property type="entry name" value="PRO-APOPTOTIC SERINE PROTEASE NMA111"/>
    <property type="match status" value="1"/>
</dbReference>
<evidence type="ECO:0000313" key="2">
    <source>
        <dbReference type="Proteomes" id="UP001239445"/>
    </source>
</evidence>
<keyword evidence="2" id="KW-1185">Reference proteome</keyword>
<dbReference type="InterPro" id="IPR036034">
    <property type="entry name" value="PDZ_sf"/>
</dbReference>
<dbReference type="PANTHER" id="PTHR46366:SF1">
    <property type="entry name" value="PDZ DOMAIN-CONTAINING PROTEIN C1685.05"/>
    <property type="match status" value="1"/>
</dbReference>
<evidence type="ECO:0008006" key="3">
    <source>
        <dbReference type="Google" id="ProtNLM"/>
    </source>
</evidence>
<protein>
    <recommendedName>
        <fullName evidence="3">PDZ domain-containing protein</fullName>
    </recommendedName>
</protein>
<dbReference type="AlphaFoldDB" id="A0AAJ0F541"/>
<organism evidence="1 2">
    <name type="scientific">Echria macrotheca</name>
    <dbReference type="NCBI Taxonomy" id="438768"/>
    <lineage>
        <taxon>Eukaryota</taxon>
        <taxon>Fungi</taxon>
        <taxon>Dikarya</taxon>
        <taxon>Ascomycota</taxon>
        <taxon>Pezizomycotina</taxon>
        <taxon>Sordariomycetes</taxon>
        <taxon>Sordariomycetidae</taxon>
        <taxon>Sordariales</taxon>
        <taxon>Schizotheciaceae</taxon>
        <taxon>Echria</taxon>
    </lineage>
</organism>
<dbReference type="SUPFAM" id="SSF50156">
    <property type="entry name" value="PDZ domain-like"/>
    <property type="match status" value="2"/>
</dbReference>